<evidence type="ECO:0008006" key="3">
    <source>
        <dbReference type="Google" id="ProtNLM"/>
    </source>
</evidence>
<organism evidence="2">
    <name type="scientific">Menopon gallinae</name>
    <name type="common">poultry shaft louse</name>
    <dbReference type="NCBI Taxonomy" id="328185"/>
    <lineage>
        <taxon>Eukaryota</taxon>
        <taxon>Metazoa</taxon>
        <taxon>Ecdysozoa</taxon>
        <taxon>Arthropoda</taxon>
        <taxon>Hexapoda</taxon>
        <taxon>Insecta</taxon>
        <taxon>Pterygota</taxon>
        <taxon>Neoptera</taxon>
        <taxon>Paraneoptera</taxon>
        <taxon>Psocodea</taxon>
        <taxon>Troctomorpha</taxon>
        <taxon>Phthiraptera</taxon>
        <taxon>Amblycera</taxon>
        <taxon>Menoponidae</taxon>
        <taxon>Menopon</taxon>
    </lineage>
</organism>
<protein>
    <recommendedName>
        <fullName evidence="3">Protein unc-79 homolog</fullName>
    </recommendedName>
</protein>
<dbReference type="SUPFAM" id="SSF48371">
    <property type="entry name" value="ARM repeat"/>
    <property type="match status" value="1"/>
</dbReference>
<sequence length="1289" mass="145138">MLIMGTRAAAFTAKVRSLNDYQLRLLHGVLPAPSGVDIANTLKYFSQTLLTVLKDVPNSPLEMLKSREKDATRLGLFPSLEYKGLYRAATQLLEVAPLIQYGLQPFGISILQCLGCLLPFLDHEMIDSLPYLVASALAVLPSSLHQEVINSLCFYILPFTITRRTEEEESYASQSVMSVIMLVFQHSSLSYHCQLIECLMALKPGVVRDLLCVIAHGTSTARASAARLLFYYWPSFNPSLCDVKSVQFKVSNDWTPFVCQRDMCPNSGNAEAAKVCYDHCISITFSSDSPPPLYLCIECANAIHREHPNQMFYDILHPMQNVSALCENKNCRAQDKHAVSICFASECASYNGNHPIRFCQQCHNNRHNNRRGGDHIVHHSLPSVWDMDAEMQVYLIESIVSLLKEAKPGTNNPNNKDLNENAKTSMLNVSPPVDNMTLEESQQLGRYGVWLLVGLCTPREDTPPEVLGRLLSMLFHWFYVTAYLYDDRVLSEGTIEKLKNEHVCGWLNEVAKTHFKVFVSCLMPHPPDYARVGGHWDILASKTCHLKEGLHRLLCLVPYEVVSGETWEHIMPRWLEAIVTDVPSRELSELKLLLSKILDPVMSPLGFDAKKMYRFLSVRFKKTTSKVQEQALNWLQVLTTLEIVVPLSLLFSVFNDGIKVMQPSVKSKEKSSNHLVAEEESRRTPVREEDSDNVSPLSEDEMPTSKTQELESDVELDLSCCILMLDILLKQMELQNVDKHSGITTSLAQDVWQLVKSMLTAQWTTAHQCEKRECAHCEARVMWYQLVLELVTIINPENTAHPPDTFVEESSEEGQSRKSPPESEKKHDSKPEVVINMPMPLLEVHTVGGVLVHMPHIMTATVETVAEQLDLAPVVAAERILPAVARQVTISDADVATATAQVAKATLVGENDQLLEGPEEDSANFWQTSEGKFHFIIEELPAHLQLLYTLLNSLPRSSTAELYHALQCVHILVLHGDAFTKASKDNRGFFIWCQENLLIKNMWELCNASQSHIGEVVVPLLLHCITLPSGSDTFWKVVQEDFHHTDWRVRFTAVERVTVIARFMDQTPLFNEPVLQAALANVFCYLISSMDDENVQVAQRATLYLGTIHDSALRSLVGCLETQFDTVMVDRPVVLQALYQLHNCLSDRKILTWDFFLSRFDALFLEAQINLEKSGDISFVRDLRNSNLNCEAFTRKLNRAHEALSRSESSNDGSLKTLSASFGPKWPYKRTMSAPATMVPQQDNKQDKEKVYSRQYSAPILKRKSSRFGLGQFLGSVPTNTSLPGSVGN</sequence>
<evidence type="ECO:0000313" key="2">
    <source>
        <dbReference type="EMBL" id="KAL0276365.1"/>
    </source>
</evidence>
<name>A0AAW2I1Z4_9NEOP</name>
<dbReference type="PANTHER" id="PTHR21696:SF2">
    <property type="entry name" value="PROTEIN UNC-79 HOMOLOG"/>
    <property type="match status" value="1"/>
</dbReference>
<gene>
    <name evidence="2" type="ORF">PYX00_003956</name>
</gene>
<feature type="compositionally biased region" description="Basic and acidic residues" evidence="1">
    <location>
        <begin position="669"/>
        <end position="688"/>
    </location>
</feature>
<comment type="caution">
    <text evidence="2">The sequence shown here is derived from an EMBL/GenBank/DDBJ whole genome shotgun (WGS) entry which is preliminary data.</text>
</comment>
<feature type="compositionally biased region" description="Basic and acidic residues" evidence="1">
    <location>
        <begin position="814"/>
        <end position="831"/>
    </location>
</feature>
<dbReference type="PANTHER" id="PTHR21696">
    <property type="entry name" value="PROTEIN UNC-79 HOMOLOG"/>
    <property type="match status" value="1"/>
</dbReference>
<dbReference type="InterPro" id="IPR016024">
    <property type="entry name" value="ARM-type_fold"/>
</dbReference>
<feature type="region of interest" description="Disordered" evidence="1">
    <location>
        <begin position="669"/>
        <end position="711"/>
    </location>
</feature>
<evidence type="ECO:0000256" key="1">
    <source>
        <dbReference type="SAM" id="MobiDB-lite"/>
    </source>
</evidence>
<dbReference type="Pfam" id="PF14776">
    <property type="entry name" value="UNC-79"/>
    <property type="match status" value="1"/>
</dbReference>
<feature type="region of interest" description="Disordered" evidence="1">
    <location>
        <begin position="799"/>
        <end position="834"/>
    </location>
</feature>
<reference evidence="2" key="1">
    <citation type="journal article" date="2024" name="Gigascience">
        <title>Chromosome-level genome of the poultry shaft louse Menopon gallinae provides insight into the host-switching and adaptive evolution of parasitic lice.</title>
        <authorList>
            <person name="Xu Y."/>
            <person name="Ma L."/>
            <person name="Liu S."/>
            <person name="Liang Y."/>
            <person name="Liu Q."/>
            <person name="He Z."/>
            <person name="Tian L."/>
            <person name="Duan Y."/>
            <person name="Cai W."/>
            <person name="Li H."/>
            <person name="Song F."/>
        </authorList>
    </citation>
    <scope>NUCLEOTIDE SEQUENCE</scope>
    <source>
        <strain evidence="2">Cailab_2023a</strain>
    </source>
</reference>
<proteinExistence type="predicted"/>
<dbReference type="EMBL" id="JARGDH010000002">
    <property type="protein sequence ID" value="KAL0276365.1"/>
    <property type="molecule type" value="Genomic_DNA"/>
</dbReference>
<dbReference type="InterPro" id="IPR024855">
    <property type="entry name" value="UNC79"/>
</dbReference>
<accession>A0AAW2I1Z4</accession>